<feature type="domain" description="Cytochrome b561" evidence="11">
    <location>
        <begin position="489"/>
        <end position="694"/>
    </location>
</feature>
<reference evidence="12" key="1">
    <citation type="submission" date="2021-01" db="EMBL/GenBank/DDBJ databases">
        <authorList>
            <person name="Corre E."/>
            <person name="Pelletier E."/>
            <person name="Niang G."/>
            <person name="Scheremetjew M."/>
            <person name="Finn R."/>
            <person name="Kale V."/>
            <person name="Holt S."/>
            <person name="Cochrane G."/>
            <person name="Meng A."/>
            <person name="Brown T."/>
            <person name="Cohen L."/>
        </authorList>
    </citation>
    <scope>NUCLEOTIDE SEQUENCE</scope>
    <source>
        <strain evidence="12">GSO104</strain>
    </source>
</reference>
<feature type="transmembrane region" description="Helical" evidence="9">
    <location>
        <begin position="552"/>
        <end position="574"/>
    </location>
</feature>
<evidence type="ECO:0000256" key="5">
    <source>
        <dbReference type="ARBA" id="ARBA00022982"/>
    </source>
</evidence>
<feature type="transmembrane region" description="Helical" evidence="9">
    <location>
        <begin position="594"/>
        <end position="612"/>
    </location>
</feature>
<protein>
    <recommendedName>
        <fullName evidence="13">Cytochrome b561 domain-containing protein</fullName>
    </recommendedName>
</protein>
<dbReference type="CDD" id="cd08760">
    <property type="entry name" value="Cyt_b561_FRRS1_like"/>
    <property type="match status" value="1"/>
</dbReference>
<evidence type="ECO:0000259" key="10">
    <source>
        <dbReference type="PROSITE" id="PS50836"/>
    </source>
</evidence>
<evidence type="ECO:0000256" key="2">
    <source>
        <dbReference type="ARBA" id="ARBA00022448"/>
    </source>
</evidence>
<dbReference type="PANTHER" id="PTHR23130">
    <property type="entry name" value="CYTOCHROME B561 AND DOMON DOMAIN-CONTAINING PROTEIN"/>
    <property type="match status" value="1"/>
</dbReference>
<gene>
    <name evidence="12" type="ORF">DBRI00130_LOCUS43147</name>
</gene>
<dbReference type="AlphaFoldDB" id="A0A7S4T620"/>
<feature type="region of interest" description="Disordered" evidence="8">
    <location>
        <begin position="271"/>
        <end position="339"/>
    </location>
</feature>
<keyword evidence="5" id="KW-0249">Electron transport</keyword>
<evidence type="ECO:0000256" key="6">
    <source>
        <dbReference type="ARBA" id="ARBA00022989"/>
    </source>
</evidence>
<evidence type="ECO:0000313" key="12">
    <source>
        <dbReference type="EMBL" id="CAE4666499.1"/>
    </source>
</evidence>
<dbReference type="SMART" id="SM00664">
    <property type="entry name" value="DoH"/>
    <property type="match status" value="2"/>
</dbReference>
<dbReference type="PANTHER" id="PTHR23130:SF171">
    <property type="entry name" value="OS01G0895300 PROTEIN"/>
    <property type="match status" value="1"/>
</dbReference>
<dbReference type="InterPro" id="IPR045266">
    <property type="entry name" value="DOH_DOMON"/>
</dbReference>
<keyword evidence="7 9" id="KW-0472">Membrane</keyword>
<feature type="domain" description="DOMON" evidence="10">
    <location>
        <begin position="357"/>
        <end position="482"/>
    </location>
</feature>
<dbReference type="GO" id="GO:0016020">
    <property type="term" value="C:membrane"/>
    <property type="evidence" value="ECO:0007669"/>
    <property type="project" value="UniProtKB-SubCell"/>
</dbReference>
<evidence type="ECO:0000259" key="11">
    <source>
        <dbReference type="PROSITE" id="PS50939"/>
    </source>
</evidence>
<dbReference type="Pfam" id="PF03188">
    <property type="entry name" value="Cytochrom_B561"/>
    <property type="match status" value="1"/>
</dbReference>
<dbReference type="Gene3D" id="1.20.120.1770">
    <property type="match status" value="1"/>
</dbReference>
<feature type="transmembrane region" description="Helical" evidence="9">
    <location>
        <begin position="673"/>
        <end position="693"/>
    </location>
</feature>
<evidence type="ECO:0000256" key="9">
    <source>
        <dbReference type="SAM" id="Phobius"/>
    </source>
</evidence>
<dbReference type="EMBL" id="HBNS01059973">
    <property type="protein sequence ID" value="CAE4666499.1"/>
    <property type="molecule type" value="Transcribed_RNA"/>
</dbReference>
<evidence type="ECO:0000256" key="8">
    <source>
        <dbReference type="SAM" id="MobiDB-lite"/>
    </source>
</evidence>
<evidence type="ECO:0000256" key="1">
    <source>
        <dbReference type="ARBA" id="ARBA00004370"/>
    </source>
</evidence>
<sequence>MTPIESISIRGSNRSKMISKLVAIGSLLLVSAPTTVMGRIPSGTSSTSHRRADVIIKQASDEYKASSESLYDHMMTLEEGLVFHWNDPGEDGVGANVFSGRIVHVSETAEKAASYLALGVSNVEFPTSESELMIGSDAIIGVVSTSDVAKYYLGSRMPGENGIRKMEDEKQTLIDSKIQTHVGDDGSVTTILSFEKNLKEDDSKEIVIKKDARNTFLFAVGLQSNGDGLSYHGSRGAFQLDFDEIVYLAEKGQIGSDIVIFKDPEPVAEEGQIGSDTVIIEDEQPVAVTNTRSEAEIDTEANTETDAIPEIETDSETDTESNSETDTESNNKEYDSDALDACASDDPDYLHMVKINSKTKFHWNLDVWSNDTPPAVNGKLVFEGQAWLGFGFSFDGSMIGSEAIIGIPDHEDFDRPLKFKLGAKNVGEITPLPDAQQTLLNAEITQKNRITTLTFKKLLSEDNTDELEISADGMNNFIYAVGTSNTFGYHQFRGSFKLDLSSCNSPIASSRHLPHKSKAAWVAHGVVATLAWAVAIPAAVTTAWFRTIVPQTWIYIHVFCNVAGFFLTLIAFIIAVTTMSLSNEPAHFSDPHHIVGLVLMLFVTFQVMNGFFRPPVEQKKIDYGWIPHTARGAWHLLHRVMGVVLLLLAFWQIQNGLLLFADHFGYRPMTNFFFAYIIVLAIACAGLKVWLIAEQDRAHLQAASINSSINIDKGIGPQAVHKVAFTNGIDPDSELAPVQFDLQ</sequence>
<dbReference type="InterPro" id="IPR005018">
    <property type="entry name" value="DOMON_domain"/>
</dbReference>
<keyword evidence="4" id="KW-0732">Signal</keyword>
<dbReference type="InterPro" id="IPR006593">
    <property type="entry name" value="Cyt_b561/ferric_Rdtase_TM"/>
</dbReference>
<proteinExistence type="predicted"/>
<keyword evidence="3 9" id="KW-0812">Transmembrane</keyword>
<dbReference type="CDD" id="cd09631">
    <property type="entry name" value="DOMON_DOH"/>
    <property type="match status" value="2"/>
</dbReference>
<evidence type="ECO:0000256" key="3">
    <source>
        <dbReference type="ARBA" id="ARBA00022692"/>
    </source>
</evidence>
<organism evidence="12">
    <name type="scientific">Ditylum brightwellii</name>
    <dbReference type="NCBI Taxonomy" id="49249"/>
    <lineage>
        <taxon>Eukaryota</taxon>
        <taxon>Sar</taxon>
        <taxon>Stramenopiles</taxon>
        <taxon>Ochrophyta</taxon>
        <taxon>Bacillariophyta</taxon>
        <taxon>Mediophyceae</taxon>
        <taxon>Lithodesmiophycidae</taxon>
        <taxon>Lithodesmiales</taxon>
        <taxon>Lithodesmiaceae</taxon>
        <taxon>Ditylum</taxon>
    </lineage>
</organism>
<evidence type="ECO:0000256" key="7">
    <source>
        <dbReference type="ARBA" id="ARBA00023136"/>
    </source>
</evidence>
<dbReference type="SMART" id="SM00665">
    <property type="entry name" value="B561"/>
    <property type="match status" value="1"/>
</dbReference>
<feature type="transmembrane region" description="Helical" evidence="9">
    <location>
        <begin position="633"/>
        <end position="653"/>
    </location>
</feature>
<feature type="domain" description="DOMON" evidence="10">
    <location>
        <begin position="79"/>
        <end position="221"/>
    </location>
</feature>
<dbReference type="Pfam" id="PF03351">
    <property type="entry name" value="DOMON"/>
    <property type="match status" value="1"/>
</dbReference>
<dbReference type="PROSITE" id="PS50939">
    <property type="entry name" value="CYTOCHROME_B561"/>
    <property type="match status" value="1"/>
</dbReference>
<feature type="compositionally biased region" description="Acidic residues" evidence="8">
    <location>
        <begin position="296"/>
        <end position="327"/>
    </location>
</feature>
<evidence type="ECO:0000256" key="4">
    <source>
        <dbReference type="ARBA" id="ARBA00022729"/>
    </source>
</evidence>
<name>A0A7S4T620_9STRA</name>
<keyword evidence="6 9" id="KW-1133">Transmembrane helix</keyword>
<keyword evidence="2" id="KW-0813">Transport</keyword>
<dbReference type="PROSITE" id="PS50836">
    <property type="entry name" value="DOMON"/>
    <property type="match status" value="2"/>
</dbReference>
<accession>A0A7S4T620</accession>
<evidence type="ECO:0008006" key="13">
    <source>
        <dbReference type="Google" id="ProtNLM"/>
    </source>
</evidence>
<feature type="transmembrane region" description="Helical" evidence="9">
    <location>
        <begin position="521"/>
        <end position="545"/>
    </location>
</feature>
<comment type="subcellular location">
    <subcellularLocation>
        <location evidence="1">Membrane</location>
    </subcellularLocation>
</comment>